<dbReference type="Proteomes" id="UP001287286">
    <property type="component" value="Unassembled WGS sequence"/>
</dbReference>
<name>A0ABR0BT12_PURLI</name>
<feature type="region of interest" description="Disordered" evidence="1">
    <location>
        <begin position="226"/>
        <end position="270"/>
    </location>
</feature>
<organism evidence="2 3">
    <name type="scientific">Purpureocillium lilacinum</name>
    <name type="common">Paecilomyces lilacinus</name>
    <dbReference type="NCBI Taxonomy" id="33203"/>
    <lineage>
        <taxon>Eukaryota</taxon>
        <taxon>Fungi</taxon>
        <taxon>Dikarya</taxon>
        <taxon>Ascomycota</taxon>
        <taxon>Pezizomycotina</taxon>
        <taxon>Sordariomycetes</taxon>
        <taxon>Hypocreomycetidae</taxon>
        <taxon>Hypocreales</taxon>
        <taxon>Ophiocordycipitaceae</taxon>
        <taxon>Purpureocillium</taxon>
    </lineage>
</organism>
<evidence type="ECO:0000313" key="2">
    <source>
        <dbReference type="EMBL" id="KAK4087209.1"/>
    </source>
</evidence>
<proteinExistence type="predicted"/>
<keyword evidence="3" id="KW-1185">Reference proteome</keyword>
<feature type="region of interest" description="Disordered" evidence="1">
    <location>
        <begin position="148"/>
        <end position="196"/>
    </location>
</feature>
<feature type="compositionally biased region" description="Low complexity" evidence="1">
    <location>
        <begin position="164"/>
        <end position="179"/>
    </location>
</feature>
<dbReference type="EMBL" id="JAWRVI010000034">
    <property type="protein sequence ID" value="KAK4087209.1"/>
    <property type="molecule type" value="Genomic_DNA"/>
</dbReference>
<sequence length="396" mass="43231">MVLVLRAPYPHAFGSTVPMPLTHDGRSPTEAPRTAFSADSITPVSPEVLDLALVFRSQEPWVFSSSLQCRTVQNSTREGSCLSSFPFPGGYTSLHPWANTKGTVAETSPSFSSYTVQYCTATKYIPLAGCSNAGHGCLALPRDMARDPYPTAKRPHAPPPCPPSLDSVSSSSSSSTATTPRPPKEDRTTSPDSTLGSTYMERCRTYLYYAHARLRRPLIRLTECGPRLPPPDQRHGRLACANGTPRGPTPVASSHRRPSRPAGRSQTWPSRRPSLWLSIVESIALACRRPRPLGRASRAASALGVDAVDPSPVAMPWQYGRSRTTPYTSVTRSRSLPSRSPTVVVVAPQTIFLLFLLLLLSHPLPSSMTDWTRLAQAWPEKHGGKPKMLKFFSFPS</sequence>
<comment type="caution">
    <text evidence="2">The sequence shown here is derived from an EMBL/GenBank/DDBJ whole genome shotgun (WGS) entry which is preliminary data.</text>
</comment>
<accession>A0ABR0BT12</accession>
<protein>
    <submittedName>
        <fullName evidence="2">Uncharacterized protein</fullName>
    </submittedName>
</protein>
<gene>
    <name evidence="2" type="ORF">Purlil1_8507</name>
</gene>
<evidence type="ECO:0000313" key="3">
    <source>
        <dbReference type="Proteomes" id="UP001287286"/>
    </source>
</evidence>
<reference evidence="2 3" key="1">
    <citation type="journal article" date="2024" name="Microbiol. Resour. Announc.">
        <title>Genome annotations for the ascomycete fungi Trichoderma harzianum, Trichoderma aggressivum, and Purpureocillium lilacinum.</title>
        <authorList>
            <person name="Beijen E.P.W."/>
            <person name="Ohm R.A."/>
        </authorList>
    </citation>
    <scope>NUCLEOTIDE SEQUENCE [LARGE SCALE GENOMIC DNA]</scope>
    <source>
        <strain evidence="2 3">CBS 150709</strain>
    </source>
</reference>
<evidence type="ECO:0000256" key="1">
    <source>
        <dbReference type="SAM" id="MobiDB-lite"/>
    </source>
</evidence>